<comment type="caution">
    <text evidence="1">The sequence shown here is derived from an EMBL/GenBank/DDBJ whole genome shotgun (WGS) entry which is preliminary data.</text>
</comment>
<protein>
    <submittedName>
        <fullName evidence="1">Uncharacterized protein</fullName>
    </submittedName>
</protein>
<dbReference type="Proteomes" id="UP000521872">
    <property type="component" value="Unassembled WGS sequence"/>
</dbReference>
<reference evidence="1 2" key="1">
    <citation type="submission" date="2019-12" db="EMBL/GenBank/DDBJ databases">
        <authorList>
            <person name="Floudas D."/>
            <person name="Bentzer J."/>
            <person name="Ahren D."/>
            <person name="Johansson T."/>
            <person name="Persson P."/>
            <person name="Tunlid A."/>
        </authorList>
    </citation>
    <scope>NUCLEOTIDE SEQUENCE [LARGE SCALE GENOMIC DNA]</scope>
    <source>
        <strain evidence="1 2">CBS 102.39</strain>
    </source>
</reference>
<evidence type="ECO:0000313" key="1">
    <source>
        <dbReference type="EMBL" id="KAF4618094.1"/>
    </source>
</evidence>
<proteinExistence type="predicted"/>
<dbReference type="AlphaFoldDB" id="A0A8H4QV71"/>
<organism evidence="1 2">
    <name type="scientific">Agrocybe pediades</name>
    <dbReference type="NCBI Taxonomy" id="84607"/>
    <lineage>
        <taxon>Eukaryota</taxon>
        <taxon>Fungi</taxon>
        <taxon>Dikarya</taxon>
        <taxon>Basidiomycota</taxon>
        <taxon>Agaricomycotina</taxon>
        <taxon>Agaricomycetes</taxon>
        <taxon>Agaricomycetidae</taxon>
        <taxon>Agaricales</taxon>
        <taxon>Agaricineae</taxon>
        <taxon>Strophariaceae</taxon>
        <taxon>Agrocybe</taxon>
    </lineage>
</organism>
<evidence type="ECO:0000313" key="2">
    <source>
        <dbReference type="Proteomes" id="UP000521872"/>
    </source>
</evidence>
<name>A0A8H4QV71_9AGAR</name>
<accession>A0A8H4QV71</accession>
<keyword evidence="2" id="KW-1185">Reference proteome</keyword>
<sequence>MIRVLIRGVCQEEVFCMDLHEMLRRPETCLRGKEPWTSAVSSSASPTASLSIRKVASWVGLWDDELVTEQLESSFGTTLSVSVDTAREQSRSYQSLLDDDVKLERARYGSKIAFLSDCCLGLVFFGPSQIKKSHSGARLSSHHPSHTVDPSSVDHPLLYKPGPGAEYPFQRVGSSSQDSKLMLRPPLQGSNVQEWFGSGIRTQLHYRTMHVAAELEIFLSALFHAVIGGRICRQPPLFAFPPTKLPNIGARWDLNGGEFVMREEKQWRNRQSQDVGQYIEEDPISEDADSTSKSVYAASFFPYQLLYTLAQSASIAGGGTCSSYHVFGPQANDWFTSTHITHDLDFRCDQPRVGTSRSLGKGET</sequence>
<dbReference type="EMBL" id="JAACJL010000019">
    <property type="protein sequence ID" value="KAF4618094.1"/>
    <property type="molecule type" value="Genomic_DNA"/>
</dbReference>
<gene>
    <name evidence="1" type="ORF">D9613_012661</name>
</gene>